<feature type="coiled-coil region" evidence="1">
    <location>
        <begin position="127"/>
        <end position="232"/>
    </location>
</feature>
<accession>A0AAJ7DXQ9</accession>
<feature type="coiled-coil region" evidence="1">
    <location>
        <begin position="28"/>
        <end position="63"/>
    </location>
</feature>
<evidence type="ECO:0000313" key="3">
    <source>
        <dbReference type="RefSeq" id="XP_011500251.1"/>
    </source>
</evidence>
<protein>
    <submittedName>
        <fullName evidence="3">Golgin subfamily A member 6-like protein 22</fullName>
    </submittedName>
</protein>
<reference evidence="3" key="1">
    <citation type="submission" date="2025-08" db="UniProtKB">
        <authorList>
            <consortium name="RefSeq"/>
        </authorList>
    </citation>
    <scope>IDENTIFICATION</scope>
</reference>
<proteinExistence type="predicted"/>
<keyword evidence="1" id="KW-0175">Coiled coil</keyword>
<evidence type="ECO:0000313" key="2">
    <source>
        <dbReference type="Proteomes" id="UP000695007"/>
    </source>
</evidence>
<dbReference type="Proteomes" id="UP000695007">
    <property type="component" value="Unplaced"/>
</dbReference>
<organism evidence="2 3">
    <name type="scientific">Ceratosolen solmsi marchali</name>
    <dbReference type="NCBI Taxonomy" id="326594"/>
    <lineage>
        <taxon>Eukaryota</taxon>
        <taxon>Metazoa</taxon>
        <taxon>Ecdysozoa</taxon>
        <taxon>Arthropoda</taxon>
        <taxon>Hexapoda</taxon>
        <taxon>Insecta</taxon>
        <taxon>Pterygota</taxon>
        <taxon>Neoptera</taxon>
        <taxon>Endopterygota</taxon>
        <taxon>Hymenoptera</taxon>
        <taxon>Apocrita</taxon>
        <taxon>Proctotrupomorpha</taxon>
        <taxon>Chalcidoidea</taxon>
        <taxon>Agaonidae</taxon>
        <taxon>Agaoninae</taxon>
        <taxon>Ceratosolen</taxon>
    </lineage>
</organism>
<dbReference type="KEGG" id="csol:105364087"/>
<keyword evidence="2" id="KW-1185">Reference proteome</keyword>
<sequence length="322" mass="39152">MRQNHKAYILKQIKQNEMNLKKITESTKLTEIEELKNMRKELHEIEEKEIHKELQKKEKLKKMFLEAIEDRKEYTLKVQDSEKFQEQNLKTYKDLKWNIDKLVKKKKKNAKLEEIHKLEILARKIGRRNERSNLENEEKDRKRIEAYEEQKRMEDLKLIEDKKQKRIKAYDDMKEQIKNVTDKQEKKIKEEMDLKLWETLQRYKRDEFNKEYDLQQKQAERSAEKKKAAEENDYSIEMNEMTNKANEKILSYGKKVLEESQGVRPLYPITKTIEAFKREIGLIAPFNRETDTEAPLRNIKRKGNRRIICTRPIKEEDAFYIL</sequence>
<name>A0AAJ7DXQ9_9HYME</name>
<evidence type="ECO:0000256" key="1">
    <source>
        <dbReference type="SAM" id="Coils"/>
    </source>
</evidence>
<dbReference type="AlphaFoldDB" id="A0AAJ7DXQ9"/>
<dbReference type="GeneID" id="105364087"/>
<dbReference type="RefSeq" id="XP_011500251.1">
    <property type="nucleotide sequence ID" value="XM_011501949.1"/>
</dbReference>
<gene>
    <name evidence="3" type="primary">LOC105364087</name>
</gene>